<reference evidence="1" key="1">
    <citation type="journal article" date="2014" name="J. Virol.">
        <title>Brown planthopper nudivirus DNA integrated in its host genome.</title>
        <authorList>
            <person name="Cheng R.L."/>
            <person name="Xi Y."/>
            <person name="Lou Y.H."/>
            <person name="Wang Z."/>
            <person name="Xu J.Y."/>
            <person name="Xu H.J."/>
            <person name="Zhang C.X."/>
        </authorList>
    </citation>
    <scope>NUCLEOTIDE SEQUENCE</scope>
    <source>
        <strain evidence="1">Hangzhou</strain>
    </source>
</reference>
<evidence type="ECO:0000313" key="1">
    <source>
        <dbReference type="EMBL" id="AHW98250.1"/>
    </source>
</evidence>
<organism evidence="1">
    <name type="scientific">Nilaparvata lugens endogenous nudivirus</name>
    <dbReference type="NCBI Taxonomy" id="1487700"/>
    <lineage>
        <taxon>Viruses</taxon>
        <taxon>Viruses incertae sedis</taxon>
        <taxon>Naldaviricetes</taxon>
        <taxon>Lefavirales</taxon>
        <taxon>Nudiviridae</taxon>
    </lineage>
</organism>
<proteinExistence type="predicted"/>
<accession>X5G6K2</accession>
<name>X5G6K2_9VIRU</name>
<dbReference type="EMBL" id="KJ566532">
    <property type="protein sequence ID" value="AHW98250.1"/>
    <property type="molecule type" value="Genomic_DNA"/>
</dbReference>
<reference evidence="1" key="2">
    <citation type="submission" date="2014-03" db="EMBL/GenBank/DDBJ databases">
        <authorList>
            <person name="Cheng R."/>
            <person name="Zhang C.-X."/>
        </authorList>
    </citation>
    <scope>NUCLEOTIDE SEQUENCE</scope>
    <source>
        <strain evidence="1">Hangzhou</strain>
    </source>
</reference>
<sequence length="47" mass="5651">MYIVVFILFFLCLFCIAFSKNSFLNREFLAYRRQLVEPWLTRAVASL</sequence>
<protein>
    <submittedName>
        <fullName evidence="1">GrBNV_gp58-like protein</fullName>
    </submittedName>
</protein>